<dbReference type="Proteomes" id="UP000317722">
    <property type="component" value="Unassembled WGS sequence"/>
</dbReference>
<feature type="signal peptide" evidence="1">
    <location>
        <begin position="1"/>
        <end position="35"/>
    </location>
</feature>
<accession>A0A502CWV7</accession>
<dbReference type="Gene3D" id="3.30.1380.10">
    <property type="match status" value="1"/>
</dbReference>
<dbReference type="EMBL" id="RCZM01000003">
    <property type="protein sequence ID" value="TPG17293.1"/>
    <property type="molecule type" value="Genomic_DNA"/>
</dbReference>
<dbReference type="InterPro" id="IPR052179">
    <property type="entry name" value="DD-CPase-like"/>
</dbReference>
<evidence type="ECO:0000256" key="1">
    <source>
        <dbReference type="SAM" id="SignalP"/>
    </source>
</evidence>
<sequence length="265" mass="27590">MSLITTFATKRPVRLAVVTALGVGVLVGGAAAATAAVGHVRTQSTPLTVRSGPGTGFEAVGSVAKGAKLNIVCQTKGTRVSGPYGATSVWNKIGEGRYVADAFTSSNEKAPPCTAGQTRAVVSVGKACSSNERPYPNGRVPRSALCSLRAEPGESLRPRAAASFNALSAAFEKANGRPLCVTDSYRSYDEQVAVKASRGKWAATPGRSEHGLGLAVDLCGGVDRFGTSAHHWMRANAPRFGWVHPGWAQATGSLPEPWHWEFSGG</sequence>
<proteinExistence type="predicted"/>
<dbReference type="OrthoDB" id="9792074at2"/>
<reference evidence="3 4" key="1">
    <citation type="journal article" date="2019" name="Environ. Microbiol.">
        <title>Species interactions and distinct microbial communities in high Arctic permafrost affected cryosols are associated with the CH4 and CO2 gas fluxes.</title>
        <authorList>
            <person name="Altshuler I."/>
            <person name="Hamel J."/>
            <person name="Turney S."/>
            <person name="Magnuson E."/>
            <person name="Levesque R."/>
            <person name="Greer C."/>
            <person name="Whyte L.G."/>
        </authorList>
    </citation>
    <scope>NUCLEOTIDE SEQUENCE [LARGE SCALE GENOMIC DNA]</scope>
    <source>
        <strain evidence="3 4">S9.3A</strain>
    </source>
</reference>
<dbReference type="GO" id="GO:0008233">
    <property type="term" value="F:peptidase activity"/>
    <property type="evidence" value="ECO:0007669"/>
    <property type="project" value="InterPro"/>
</dbReference>
<feature type="domain" description="D-alanyl-D-alanine carboxypeptidase-like core" evidence="2">
    <location>
        <begin position="154"/>
        <end position="264"/>
    </location>
</feature>
<evidence type="ECO:0000259" key="2">
    <source>
        <dbReference type="Pfam" id="PF02557"/>
    </source>
</evidence>
<dbReference type="GO" id="GO:0006508">
    <property type="term" value="P:proteolysis"/>
    <property type="evidence" value="ECO:0007669"/>
    <property type="project" value="InterPro"/>
</dbReference>
<feature type="chain" id="PRO_5039541336" evidence="1">
    <location>
        <begin position="36"/>
        <end position="265"/>
    </location>
</feature>
<comment type="caution">
    <text evidence="3">The sequence shown here is derived from an EMBL/GenBank/DDBJ whole genome shotgun (WGS) entry which is preliminary data.</text>
</comment>
<gene>
    <name evidence="3" type="ORF">EAH86_11125</name>
</gene>
<evidence type="ECO:0000313" key="4">
    <source>
        <dbReference type="Proteomes" id="UP000317722"/>
    </source>
</evidence>
<dbReference type="Pfam" id="PF02557">
    <property type="entry name" value="VanY"/>
    <property type="match status" value="1"/>
</dbReference>
<organism evidence="3 4">
    <name type="scientific">Pedococcus bigeumensis</name>
    <dbReference type="NCBI Taxonomy" id="433644"/>
    <lineage>
        <taxon>Bacteria</taxon>
        <taxon>Bacillati</taxon>
        <taxon>Actinomycetota</taxon>
        <taxon>Actinomycetes</taxon>
        <taxon>Micrococcales</taxon>
        <taxon>Intrasporangiaceae</taxon>
        <taxon>Pedococcus</taxon>
    </lineage>
</organism>
<evidence type="ECO:0000313" key="3">
    <source>
        <dbReference type="EMBL" id="TPG17293.1"/>
    </source>
</evidence>
<keyword evidence="1" id="KW-0732">Signal</keyword>
<dbReference type="PANTHER" id="PTHR34385">
    <property type="entry name" value="D-ALANYL-D-ALANINE CARBOXYPEPTIDASE"/>
    <property type="match status" value="1"/>
</dbReference>
<dbReference type="RefSeq" id="WP_140740496.1">
    <property type="nucleotide sequence ID" value="NZ_RCZM01000003.1"/>
</dbReference>
<dbReference type="SUPFAM" id="SSF55166">
    <property type="entry name" value="Hedgehog/DD-peptidase"/>
    <property type="match status" value="1"/>
</dbReference>
<protein>
    <submittedName>
        <fullName evidence="3">Peptidase M15</fullName>
    </submittedName>
</protein>
<dbReference type="InterPro" id="IPR003709">
    <property type="entry name" value="VanY-like_core_dom"/>
</dbReference>
<dbReference type="AlphaFoldDB" id="A0A502CWV7"/>
<dbReference type="PANTHER" id="PTHR34385:SF1">
    <property type="entry name" value="PEPTIDOGLYCAN L-ALANYL-D-GLUTAMATE ENDOPEPTIDASE CWLK"/>
    <property type="match status" value="1"/>
</dbReference>
<name>A0A502CWV7_9MICO</name>
<dbReference type="Gene3D" id="2.30.30.40">
    <property type="entry name" value="SH3 Domains"/>
    <property type="match status" value="1"/>
</dbReference>
<keyword evidence="4" id="KW-1185">Reference proteome</keyword>
<dbReference type="CDD" id="cd14814">
    <property type="entry name" value="Peptidase_M15"/>
    <property type="match status" value="1"/>
</dbReference>
<dbReference type="InterPro" id="IPR009045">
    <property type="entry name" value="Zn_M74/Hedgehog-like"/>
</dbReference>